<dbReference type="AlphaFoldDB" id="A0A914S980"/>
<evidence type="ECO:0000256" key="1">
    <source>
        <dbReference type="SAM" id="MobiDB-lite"/>
    </source>
</evidence>
<dbReference type="WBParaSite" id="PEQ_0001377401-mRNA-1">
    <property type="protein sequence ID" value="PEQ_0001377401-mRNA-1"/>
    <property type="gene ID" value="PEQ_0001377401"/>
</dbReference>
<proteinExistence type="predicted"/>
<accession>A0A914S980</accession>
<evidence type="ECO:0000313" key="4">
    <source>
        <dbReference type="WBParaSite" id="PEQ_0001377401-mRNA-1"/>
    </source>
</evidence>
<reference evidence="4" key="1">
    <citation type="submission" date="2022-11" db="UniProtKB">
        <authorList>
            <consortium name="WormBaseParasite"/>
        </authorList>
    </citation>
    <scope>IDENTIFICATION</scope>
</reference>
<dbReference type="InterPro" id="IPR000742">
    <property type="entry name" value="EGF"/>
</dbReference>
<organism evidence="3 4">
    <name type="scientific">Parascaris equorum</name>
    <name type="common">Equine roundworm</name>
    <dbReference type="NCBI Taxonomy" id="6256"/>
    <lineage>
        <taxon>Eukaryota</taxon>
        <taxon>Metazoa</taxon>
        <taxon>Ecdysozoa</taxon>
        <taxon>Nematoda</taxon>
        <taxon>Chromadorea</taxon>
        <taxon>Rhabditida</taxon>
        <taxon>Spirurina</taxon>
        <taxon>Ascaridomorpha</taxon>
        <taxon>Ascaridoidea</taxon>
        <taxon>Ascarididae</taxon>
        <taxon>Parascaris</taxon>
    </lineage>
</organism>
<feature type="region of interest" description="Disordered" evidence="1">
    <location>
        <begin position="131"/>
        <end position="154"/>
    </location>
</feature>
<protein>
    <submittedName>
        <fullName evidence="4">EGF-like domain-containing protein</fullName>
    </submittedName>
</protein>
<dbReference type="Proteomes" id="UP000887564">
    <property type="component" value="Unplaced"/>
</dbReference>
<dbReference type="PROSITE" id="PS00022">
    <property type="entry name" value="EGF_1"/>
    <property type="match status" value="1"/>
</dbReference>
<feature type="domain" description="EGF-like" evidence="2">
    <location>
        <begin position="32"/>
        <end position="43"/>
    </location>
</feature>
<evidence type="ECO:0000259" key="2">
    <source>
        <dbReference type="PROSITE" id="PS00022"/>
    </source>
</evidence>
<evidence type="ECO:0000313" key="3">
    <source>
        <dbReference type="Proteomes" id="UP000887564"/>
    </source>
</evidence>
<sequence>MHCTAAKNRERCKVKLDCLYGGYEDPRNCAVCKCPDGLAGARCESIPLSTVLDASYICDSSCADNFLEIKHTSELQQTGFRQCCNAVPGSFISETNQIYIISSAGKSPAEFVGAILAVDCMLGVLQKKLSKNWKRKSSSNDGGKREEDVSGERK</sequence>
<keyword evidence="3" id="KW-1185">Reference proteome</keyword>
<name>A0A914S980_PAREQ</name>
<feature type="compositionally biased region" description="Basic and acidic residues" evidence="1">
    <location>
        <begin position="142"/>
        <end position="154"/>
    </location>
</feature>